<evidence type="ECO:0000256" key="3">
    <source>
        <dbReference type="SAM" id="MobiDB-lite"/>
    </source>
</evidence>
<sequence>MSYSPESNHPRDQQASSPPDLGTPTTYYSPEFLRGKQVATGKLPVIVSSQRLQPTRRTEAKFVNELVQGTDEYISRYISILSFPDGRPAGVDQDSELHELLSRMKEYSVFNNAVPLWARGVYIRFDSLRDSCDAKYLFSSLHYATEYISPYEYAVAKSQDTIAVNDYEGQVVLALYIESVDVNDQGRAVKGYPETPLAKVNEGDLDEIAMHVQTVTDYYGPTRDIEHVSTDESRGLVRYRVEFQSINDANRAMQSLKLMTAMSYSKNMTFRWGTVIVGPWVGPPRNDSPQSKTPQKDDQGRLVGFLHQKARHIPTSSYLRHPADQHNKVQRERIERGTDVRTTVMLRNIPNKLDWMSLKALLDKECFGCYDFVYLRIDFKSACNVGYAFINFTDMRGMLQLVNELEHRTWHGYRSAKSAEVSYATIQGKEALVQKFRNSSVMQETPFCRPRLFMSTVDGIEVNDVRAVGREIAFPIPDNQAKLQRSMDSARTVGLYPPHGSGVTYDHRNRSSAYDRGTPRDLVESAAALQNSFNGPFSYDQVPPQVKRMIEQWYGNMFGKDHHCPVPYDYIPISCVTDYFAMTPYAANQFAPAQNPGVIGQTTVAANQVIRHGPVYAVAGPSRPYGGYRPNGY</sequence>
<dbReference type="Pfam" id="PF04059">
    <property type="entry name" value="RRM_2"/>
    <property type="match status" value="1"/>
</dbReference>
<dbReference type="Proteomes" id="UP000799428">
    <property type="component" value="Unassembled WGS sequence"/>
</dbReference>
<evidence type="ECO:0000313" key="6">
    <source>
        <dbReference type="Proteomes" id="UP000799428"/>
    </source>
</evidence>
<evidence type="ECO:0000259" key="4">
    <source>
        <dbReference type="PROSITE" id="PS50102"/>
    </source>
</evidence>
<gene>
    <name evidence="5" type="ORF">K504DRAFT_445767</name>
</gene>
<keyword evidence="1 2" id="KW-0694">RNA-binding</keyword>
<dbReference type="PANTHER" id="PTHR23189">
    <property type="entry name" value="RNA RECOGNITION MOTIF-CONTAINING"/>
    <property type="match status" value="1"/>
</dbReference>
<keyword evidence="6" id="KW-1185">Reference proteome</keyword>
<dbReference type="PROSITE" id="PS50102">
    <property type="entry name" value="RRM"/>
    <property type="match status" value="1"/>
</dbReference>
<evidence type="ECO:0000256" key="2">
    <source>
        <dbReference type="PROSITE-ProRule" id="PRU00176"/>
    </source>
</evidence>
<dbReference type="GO" id="GO:0003723">
    <property type="term" value="F:RNA binding"/>
    <property type="evidence" value="ECO:0007669"/>
    <property type="project" value="UniProtKB-UniRule"/>
</dbReference>
<dbReference type="InterPro" id="IPR000504">
    <property type="entry name" value="RRM_dom"/>
</dbReference>
<dbReference type="Gene3D" id="3.30.70.330">
    <property type="match status" value="1"/>
</dbReference>
<dbReference type="InterPro" id="IPR007201">
    <property type="entry name" value="Mei2-like_Rrm_C"/>
</dbReference>
<evidence type="ECO:0000256" key="1">
    <source>
        <dbReference type="ARBA" id="ARBA00022884"/>
    </source>
</evidence>
<reference evidence="5" key="1">
    <citation type="journal article" date="2020" name="Stud. Mycol.">
        <title>101 Dothideomycetes genomes: a test case for predicting lifestyles and emergence of pathogens.</title>
        <authorList>
            <person name="Haridas S."/>
            <person name="Albert R."/>
            <person name="Binder M."/>
            <person name="Bloem J."/>
            <person name="Labutti K."/>
            <person name="Salamov A."/>
            <person name="Andreopoulos B."/>
            <person name="Baker S."/>
            <person name="Barry K."/>
            <person name="Bills G."/>
            <person name="Bluhm B."/>
            <person name="Cannon C."/>
            <person name="Castanera R."/>
            <person name="Culley D."/>
            <person name="Daum C."/>
            <person name="Ezra D."/>
            <person name="Gonzalez J."/>
            <person name="Henrissat B."/>
            <person name="Kuo A."/>
            <person name="Liang C."/>
            <person name="Lipzen A."/>
            <person name="Lutzoni F."/>
            <person name="Magnuson J."/>
            <person name="Mondo S."/>
            <person name="Nolan M."/>
            <person name="Ohm R."/>
            <person name="Pangilinan J."/>
            <person name="Park H.-J."/>
            <person name="Ramirez L."/>
            <person name="Alfaro M."/>
            <person name="Sun H."/>
            <person name="Tritt A."/>
            <person name="Yoshinaga Y."/>
            <person name="Zwiers L.-H."/>
            <person name="Turgeon B."/>
            <person name="Goodwin S."/>
            <person name="Spatafora J."/>
            <person name="Crous P."/>
            <person name="Grigoriev I."/>
        </authorList>
    </citation>
    <scope>NUCLEOTIDE SEQUENCE</scope>
    <source>
        <strain evidence="5">CBS 279.74</strain>
    </source>
</reference>
<name>A0A6G1KPR3_9PLEO</name>
<dbReference type="SUPFAM" id="SSF54928">
    <property type="entry name" value="RNA-binding domain, RBD"/>
    <property type="match status" value="1"/>
</dbReference>
<proteinExistence type="predicted"/>
<dbReference type="InterPro" id="IPR035979">
    <property type="entry name" value="RBD_domain_sf"/>
</dbReference>
<accession>A0A6G1KPR3</accession>
<dbReference type="OrthoDB" id="417481at2759"/>
<organism evidence="5 6">
    <name type="scientific">Pleomassaria siparia CBS 279.74</name>
    <dbReference type="NCBI Taxonomy" id="1314801"/>
    <lineage>
        <taxon>Eukaryota</taxon>
        <taxon>Fungi</taxon>
        <taxon>Dikarya</taxon>
        <taxon>Ascomycota</taxon>
        <taxon>Pezizomycotina</taxon>
        <taxon>Dothideomycetes</taxon>
        <taxon>Pleosporomycetidae</taxon>
        <taxon>Pleosporales</taxon>
        <taxon>Pleomassariaceae</taxon>
        <taxon>Pleomassaria</taxon>
    </lineage>
</organism>
<dbReference type="InterPro" id="IPR012677">
    <property type="entry name" value="Nucleotide-bd_a/b_plait_sf"/>
</dbReference>
<evidence type="ECO:0000313" key="5">
    <source>
        <dbReference type="EMBL" id="KAF2714828.1"/>
    </source>
</evidence>
<dbReference type="EMBL" id="MU005764">
    <property type="protein sequence ID" value="KAF2714828.1"/>
    <property type="molecule type" value="Genomic_DNA"/>
</dbReference>
<feature type="region of interest" description="Disordered" evidence="3">
    <location>
        <begin position="1"/>
        <end position="28"/>
    </location>
</feature>
<protein>
    <recommendedName>
        <fullName evidence="4">RRM domain-containing protein</fullName>
    </recommendedName>
</protein>
<dbReference type="AlphaFoldDB" id="A0A6G1KPR3"/>
<feature type="domain" description="RRM" evidence="4">
    <location>
        <begin position="342"/>
        <end position="426"/>
    </location>
</feature>